<keyword evidence="7" id="KW-0829">Tyrosine-protein kinase</keyword>
<sequence>MLRSTPKSYLVGEEKRSKGAAEAYKALKTNIEFSSQHSDIKTIMIASSIKGEGKSITAANLSISYALSNKKVLLIDANLRHPSQHKIFNVPNSLGLSALLSDRCEPKDAIINLSAYNIGLIPGGQILPNPPEALASHRMTALLGELKESFEVIILDTSPILSVADAQIIAARCDGVLLVVKAGEASRESLIKAKEKLSLVGARFIGAVMNNSNSRNSQYYSSY</sequence>
<dbReference type="GO" id="GO:0005524">
    <property type="term" value="F:ATP binding"/>
    <property type="evidence" value="ECO:0007669"/>
    <property type="project" value="UniProtKB-KW"/>
</dbReference>
<comment type="catalytic activity">
    <reaction evidence="8">
        <text>L-tyrosyl-[protein] + ATP = O-phospho-L-tyrosyl-[protein] + ADP + H(+)</text>
        <dbReference type="Rhea" id="RHEA:10596"/>
        <dbReference type="Rhea" id="RHEA-COMP:10136"/>
        <dbReference type="Rhea" id="RHEA-COMP:20101"/>
        <dbReference type="ChEBI" id="CHEBI:15378"/>
        <dbReference type="ChEBI" id="CHEBI:30616"/>
        <dbReference type="ChEBI" id="CHEBI:46858"/>
        <dbReference type="ChEBI" id="CHEBI:61978"/>
        <dbReference type="ChEBI" id="CHEBI:456216"/>
        <dbReference type="EC" id="2.7.10.2"/>
    </reaction>
</comment>
<evidence type="ECO:0000256" key="3">
    <source>
        <dbReference type="ARBA" id="ARBA00022679"/>
    </source>
</evidence>
<evidence type="ECO:0000256" key="1">
    <source>
        <dbReference type="ARBA" id="ARBA00007316"/>
    </source>
</evidence>
<dbReference type="PANTHER" id="PTHR32309">
    <property type="entry name" value="TYROSINE-PROTEIN KINASE"/>
    <property type="match status" value="1"/>
</dbReference>
<feature type="domain" description="AAA" evidence="9">
    <location>
        <begin position="41"/>
        <end position="189"/>
    </location>
</feature>
<dbReference type="NCBIfam" id="TIGR01007">
    <property type="entry name" value="eps_fam"/>
    <property type="match status" value="1"/>
</dbReference>
<name>A0A3D9IU93_9BACL</name>
<dbReference type="OrthoDB" id="9794577at2"/>
<dbReference type="Pfam" id="PF13614">
    <property type="entry name" value="AAA_31"/>
    <property type="match status" value="1"/>
</dbReference>
<dbReference type="PANTHER" id="PTHR32309:SF13">
    <property type="entry name" value="FERRIC ENTEROBACTIN TRANSPORT PROTEIN FEPE"/>
    <property type="match status" value="1"/>
</dbReference>
<comment type="caution">
    <text evidence="10">The sequence shown here is derived from an EMBL/GenBank/DDBJ whole genome shotgun (WGS) entry which is preliminary data.</text>
</comment>
<keyword evidence="4" id="KW-0547">Nucleotide-binding</keyword>
<dbReference type="InterPro" id="IPR025669">
    <property type="entry name" value="AAA_dom"/>
</dbReference>
<dbReference type="InterPro" id="IPR050445">
    <property type="entry name" value="Bact_polysacc_biosynth/exp"/>
</dbReference>
<comment type="similarity">
    <text evidence="1">Belongs to the CpsD/CapB family.</text>
</comment>
<dbReference type="GO" id="GO:0005886">
    <property type="term" value="C:plasma membrane"/>
    <property type="evidence" value="ECO:0007669"/>
    <property type="project" value="TreeGrafter"/>
</dbReference>
<evidence type="ECO:0000256" key="6">
    <source>
        <dbReference type="ARBA" id="ARBA00022840"/>
    </source>
</evidence>
<dbReference type="RefSeq" id="WP_115991807.1">
    <property type="nucleotide sequence ID" value="NZ_QRDY01000002.1"/>
</dbReference>
<evidence type="ECO:0000313" key="11">
    <source>
        <dbReference type="Proteomes" id="UP000256869"/>
    </source>
</evidence>
<evidence type="ECO:0000256" key="4">
    <source>
        <dbReference type="ARBA" id="ARBA00022741"/>
    </source>
</evidence>
<evidence type="ECO:0000313" key="10">
    <source>
        <dbReference type="EMBL" id="RED65079.1"/>
    </source>
</evidence>
<keyword evidence="6" id="KW-0067">ATP-binding</keyword>
<dbReference type="GO" id="GO:0004715">
    <property type="term" value="F:non-membrane spanning protein tyrosine kinase activity"/>
    <property type="evidence" value="ECO:0007669"/>
    <property type="project" value="UniProtKB-EC"/>
</dbReference>
<evidence type="ECO:0000256" key="2">
    <source>
        <dbReference type="ARBA" id="ARBA00011903"/>
    </source>
</evidence>
<dbReference type="EMBL" id="QRDY01000002">
    <property type="protein sequence ID" value="RED65079.1"/>
    <property type="molecule type" value="Genomic_DNA"/>
</dbReference>
<dbReference type="CDD" id="cd05387">
    <property type="entry name" value="BY-kinase"/>
    <property type="match status" value="1"/>
</dbReference>
<accession>A0A3D9IU93</accession>
<dbReference type="Proteomes" id="UP000256869">
    <property type="component" value="Unassembled WGS sequence"/>
</dbReference>
<keyword evidence="11" id="KW-1185">Reference proteome</keyword>
<evidence type="ECO:0000256" key="8">
    <source>
        <dbReference type="ARBA" id="ARBA00051245"/>
    </source>
</evidence>
<reference evidence="10 11" key="1">
    <citation type="submission" date="2018-07" db="EMBL/GenBank/DDBJ databases">
        <title>Genomic Encyclopedia of Type Strains, Phase III (KMG-III): the genomes of soil and plant-associated and newly described type strains.</title>
        <authorList>
            <person name="Whitman W."/>
        </authorList>
    </citation>
    <scope>NUCLEOTIDE SEQUENCE [LARGE SCALE GENOMIC DNA]</scope>
    <source>
        <strain evidence="10 11">CECT 8236</strain>
    </source>
</reference>
<dbReference type="InterPro" id="IPR005702">
    <property type="entry name" value="Wzc-like_C"/>
</dbReference>
<keyword evidence="3" id="KW-0808">Transferase</keyword>
<dbReference type="EC" id="2.7.10.2" evidence="2"/>
<evidence type="ECO:0000256" key="7">
    <source>
        <dbReference type="ARBA" id="ARBA00023137"/>
    </source>
</evidence>
<dbReference type="SUPFAM" id="SSF52540">
    <property type="entry name" value="P-loop containing nucleoside triphosphate hydrolases"/>
    <property type="match status" value="1"/>
</dbReference>
<dbReference type="Gene3D" id="3.40.50.300">
    <property type="entry name" value="P-loop containing nucleotide triphosphate hydrolases"/>
    <property type="match status" value="1"/>
</dbReference>
<proteinExistence type="inferred from homology"/>
<evidence type="ECO:0000256" key="5">
    <source>
        <dbReference type="ARBA" id="ARBA00022777"/>
    </source>
</evidence>
<gene>
    <name evidence="10" type="ORF">DFP95_102501</name>
</gene>
<organism evidence="10 11">
    <name type="scientific">Cohnella lupini</name>
    <dbReference type="NCBI Taxonomy" id="1294267"/>
    <lineage>
        <taxon>Bacteria</taxon>
        <taxon>Bacillati</taxon>
        <taxon>Bacillota</taxon>
        <taxon>Bacilli</taxon>
        <taxon>Bacillales</taxon>
        <taxon>Paenibacillaceae</taxon>
        <taxon>Cohnella</taxon>
    </lineage>
</organism>
<protein>
    <recommendedName>
        <fullName evidence="2">non-specific protein-tyrosine kinase</fullName>
        <ecNumber evidence="2">2.7.10.2</ecNumber>
    </recommendedName>
</protein>
<dbReference type="InterPro" id="IPR027417">
    <property type="entry name" value="P-loop_NTPase"/>
</dbReference>
<evidence type="ECO:0000259" key="9">
    <source>
        <dbReference type="Pfam" id="PF13614"/>
    </source>
</evidence>
<dbReference type="AlphaFoldDB" id="A0A3D9IU93"/>
<keyword evidence="5" id="KW-0418">Kinase</keyword>